<accession>A0ACB8EEH5</accession>
<dbReference type="EMBL" id="CM037629">
    <property type="protein sequence ID" value="KAH7990919.1"/>
    <property type="molecule type" value="Genomic_DNA"/>
</dbReference>
<keyword evidence="2" id="KW-1185">Reference proteome</keyword>
<evidence type="ECO:0000313" key="1">
    <source>
        <dbReference type="EMBL" id="KAH7990919.1"/>
    </source>
</evidence>
<dbReference type="Proteomes" id="UP000827872">
    <property type="component" value="Linkage Group LG16"/>
</dbReference>
<organism evidence="1 2">
    <name type="scientific">Sphaerodactylus townsendi</name>
    <dbReference type="NCBI Taxonomy" id="933632"/>
    <lineage>
        <taxon>Eukaryota</taxon>
        <taxon>Metazoa</taxon>
        <taxon>Chordata</taxon>
        <taxon>Craniata</taxon>
        <taxon>Vertebrata</taxon>
        <taxon>Euteleostomi</taxon>
        <taxon>Lepidosauria</taxon>
        <taxon>Squamata</taxon>
        <taxon>Bifurcata</taxon>
        <taxon>Gekkota</taxon>
        <taxon>Sphaerodactylidae</taxon>
        <taxon>Sphaerodactylus</taxon>
    </lineage>
</organism>
<protein>
    <submittedName>
        <fullName evidence="1">Uncharacterized protein</fullName>
    </submittedName>
</protein>
<comment type="caution">
    <text evidence="1">The sequence shown here is derived from an EMBL/GenBank/DDBJ whole genome shotgun (WGS) entry which is preliminary data.</text>
</comment>
<reference evidence="1" key="1">
    <citation type="submission" date="2021-08" db="EMBL/GenBank/DDBJ databases">
        <title>The first chromosome-level gecko genome reveals the dynamic sex chromosomes of Neotropical dwarf geckos (Sphaerodactylidae: Sphaerodactylus).</title>
        <authorList>
            <person name="Pinto B.J."/>
            <person name="Keating S.E."/>
            <person name="Gamble T."/>
        </authorList>
    </citation>
    <scope>NUCLEOTIDE SEQUENCE</scope>
    <source>
        <strain evidence="1">TG3544</strain>
    </source>
</reference>
<gene>
    <name evidence="1" type="ORF">K3G42_012736</name>
</gene>
<name>A0ACB8EEH5_9SAUR</name>
<evidence type="ECO:0000313" key="2">
    <source>
        <dbReference type="Proteomes" id="UP000827872"/>
    </source>
</evidence>
<sequence>MLHSQRLYVIKEFSKHKCFLLLHKVLFPGETLLIINVKAKCLSGGQPDRTTDKAEVSACLVGTPQICRKTLNSQLFKKKQQHTDKKQTYRKIGIFTALMLKIFWSEDSLKVPNRFLCLWIPCFSPQQVPNMA</sequence>
<proteinExistence type="predicted"/>